<name>A0A3Q8IW98_LEIDO</name>
<proteinExistence type="predicted"/>
<accession>E9BUC9</accession>
<dbReference type="EMBL" id="FR799623">
    <property type="protein sequence ID" value="CBZ38858.1"/>
    <property type="molecule type" value="Genomic_DNA"/>
</dbReference>
<dbReference type="VEuPathDB" id="TriTrypDB:LDHU3_36.5640"/>
<keyword evidence="6" id="KW-1185">Reference proteome</keyword>
<dbReference type="OrthoDB" id="270755at2759"/>
<dbReference type="Proteomes" id="UP000318447">
    <property type="component" value="Unassembled WGS sequence"/>
</dbReference>
<dbReference type="OMA" id="ITGHMVQ"/>
<evidence type="ECO:0000313" key="6">
    <source>
        <dbReference type="Proteomes" id="UP000274082"/>
    </source>
</evidence>
<evidence type="ECO:0000313" key="5">
    <source>
        <dbReference type="Proteomes" id="UP000008980"/>
    </source>
</evidence>
<feature type="region of interest" description="Disordered" evidence="1">
    <location>
        <begin position="325"/>
        <end position="374"/>
    </location>
</feature>
<reference evidence="4" key="6">
    <citation type="submission" date="2019-02" db="EMBL/GenBank/DDBJ databases">
        <title>FDA dAtabase for Regulatory Grade micrObial Sequences (FDA-ARGOS): Supporting development and validation of Infectious Disease Dx tests.</title>
        <authorList>
            <person name="Duncan R."/>
            <person name="Fisher C."/>
            <person name="Tallon L.J."/>
            <person name="Sadzewicz L."/>
            <person name="Sengamalay N."/>
            <person name="Ott S."/>
            <person name="Godinez A."/>
            <person name="Nagaraj S."/>
            <person name="Nadendla S."/>
            <person name="Sichtig H."/>
        </authorList>
    </citation>
    <scope>NUCLEOTIDE SEQUENCE</scope>
    <source>
        <strain evidence="4">FDAARGOS_361</strain>
    </source>
</reference>
<evidence type="ECO:0000313" key="4">
    <source>
        <dbReference type="EMBL" id="TPP48527.1"/>
    </source>
</evidence>
<evidence type="ECO:0000256" key="1">
    <source>
        <dbReference type="SAM" id="MobiDB-lite"/>
    </source>
</evidence>
<dbReference type="Proteomes" id="UP000274082">
    <property type="component" value="Chromosome 36"/>
</dbReference>
<dbReference type="GeneID" id="13388421"/>
<feature type="compositionally biased region" description="Acidic residues" evidence="1">
    <location>
        <begin position="357"/>
        <end position="367"/>
    </location>
</feature>
<accession>A0A3Q8IW98</accession>
<dbReference type="EMBL" id="CP029535">
    <property type="protein sequence ID" value="AYU83777.1"/>
    <property type="molecule type" value="Genomic_DNA"/>
</dbReference>
<reference evidence="5" key="3">
    <citation type="submission" date="2011-02" db="EMBL/GenBank/DDBJ databases">
        <title>Whole genome sequencing of Leishmania donovani clinical lines reveals dynamic variation related to drug resistance.</title>
        <authorList>
            <person name="Downing T."/>
            <person name="Imamura H."/>
            <person name="Sanders M."/>
            <person name="Decuypere S."/>
            <person name="Hertz-Fowler C."/>
            <person name="Clark T.G."/>
            <person name="Rijal S."/>
            <person name="Sundar S."/>
            <person name="Quail M.A."/>
            <person name="De Doncker S."/>
            <person name="Maes I."/>
            <person name="Vanaerschot M."/>
            <person name="Stark O."/>
            <person name="Schonian G."/>
            <person name="Dujardin J.C."/>
            <person name="Berriman M."/>
        </authorList>
    </citation>
    <scope>NUCLEOTIDE SEQUENCE [LARGE SCALE GENOMIC DNA]</scope>
    <source>
        <strain evidence="5">BPK282A1</strain>
    </source>
</reference>
<reference evidence="3 5" key="1">
    <citation type="journal article" date="2011" name="Genome Res.">
        <title>Whole genome sequencing of multiple Leishmania donovani clinical isolates provides insights into population structure and mechanisms of drug resistance.</title>
        <authorList>
            <person name="Downing T."/>
            <person name="Imamura H."/>
            <person name="Decuypere S."/>
            <person name="Clark T.G."/>
            <person name="Coombs G.H."/>
            <person name="Cotton J.A."/>
            <person name="Hilley J.D."/>
            <person name="de Doncker S."/>
            <person name="Maes I."/>
            <person name="Mottram J.C."/>
            <person name="Quail M.A."/>
            <person name="Rijal S."/>
            <person name="Sanders M."/>
            <person name="Schonian G."/>
            <person name="Stark O."/>
            <person name="Sundar S."/>
            <person name="Vanaerschot M."/>
            <person name="Hertz-Fowler C."/>
            <person name="Dujardin J.C."/>
            <person name="Berriman M."/>
        </authorList>
    </citation>
    <scope>NUCLEOTIDE SEQUENCE [LARGE SCALE GENOMIC DNA]</scope>
    <source>
        <strain evidence="3 5">BPK282A1</strain>
    </source>
</reference>
<protein>
    <submittedName>
        <fullName evidence="2">Uncharacterized protein</fullName>
    </submittedName>
</protein>
<reference evidence="7" key="5">
    <citation type="submission" date="2019-02" db="EMBL/GenBank/DDBJ databases">
        <title>FDA dAtabase for Regulatory Grade micrObial Sequences (FDA-ARGOS): Supporting development and validation of Infectious Disease Dx tests.</title>
        <authorList>
            <person name="Duncan R."/>
            <person name="Fisher C."/>
            <person name="Tallon L."/>
            <person name="Sadzewicz L."/>
            <person name="Sengamalay N."/>
            <person name="Ott S."/>
            <person name="Godinez A."/>
            <person name="Nagaraj S."/>
            <person name="Vavikolanu K."/>
            <person name="Nadendla S."/>
            <person name="Aluvathingal J."/>
            <person name="Sichtig H."/>
        </authorList>
    </citation>
    <scope>NUCLEOTIDE SEQUENCE [LARGE SCALE GENOMIC DNA]</scope>
    <source>
        <strain evidence="7">FDAARGOS_361</strain>
    </source>
</reference>
<reference evidence="3" key="2">
    <citation type="submission" date="2011-01" db="EMBL/GenBank/DDBJ databases">
        <authorList>
            <person name="Zhao B.P."/>
            <person name="Ren Z.A."/>
            <person name="Li C.D."/>
        </authorList>
    </citation>
    <scope>NUCLEOTIDE SEQUENCE</scope>
    <source>
        <strain evidence="3">BPK282A1</strain>
    </source>
</reference>
<dbReference type="EMBL" id="RHLC01000054">
    <property type="protein sequence ID" value="TPP48527.1"/>
    <property type="molecule type" value="Genomic_DNA"/>
</dbReference>
<evidence type="ECO:0000313" key="3">
    <source>
        <dbReference type="EMBL" id="CBZ38858.1"/>
    </source>
</evidence>
<dbReference type="AlphaFoldDB" id="A0A3Q8IW98"/>
<evidence type="ECO:0000313" key="7">
    <source>
        <dbReference type="Proteomes" id="UP000318447"/>
    </source>
</evidence>
<feature type="compositionally biased region" description="Basic and acidic residues" evidence="1">
    <location>
        <begin position="345"/>
        <end position="356"/>
    </location>
</feature>
<organism evidence="2 6">
    <name type="scientific">Leishmania donovani</name>
    <dbReference type="NCBI Taxonomy" id="5661"/>
    <lineage>
        <taxon>Eukaryota</taxon>
        <taxon>Discoba</taxon>
        <taxon>Euglenozoa</taxon>
        <taxon>Kinetoplastea</taxon>
        <taxon>Metakinetoplastina</taxon>
        <taxon>Trypanosomatida</taxon>
        <taxon>Trypanosomatidae</taxon>
        <taxon>Leishmaniinae</taxon>
        <taxon>Leishmania</taxon>
    </lineage>
</organism>
<evidence type="ECO:0000313" key="2">
    <source>
        <dbReference type="EMBL" id="AYU83777.1"/>
    </source>
</evidence>
<reference evidence="2 6" key="4">
    <citation type="journal article" date="2018" name="Sci. Rep.">
        <title>A complete Leishmania donovani reference genome identifies novel genetic variations associated with virulence.</title>
        <authorList>
            <person name="Lypaczewski P."/>
            <person name="Hoshizaki J."/>
            <person name="Zhang W.-W."/>
            <person name="McCall L.-I."/>
            <person name="Torcivia-Rodriguez J."/>
            <person name="Simonyan V."/>
            <person name="Kaur A."/>
            <person name="Dewar K."/>
            <person name="Matlashewski G."/>
        </authorList>
    </citation>
    <scope>NUCLEOTIDE SEQUENCE [LARGE SCALE GENOMIC DNA]</scope>
    <source>
        <strain evidence="2 6">LdCL</strain>
    </source>
</reference>
<dbReference type="VEuPathDB" id="TriTrypDB:LdCL_360049200"/>
<dbReference type="KEGG" id="ldo:LDBPK_364210"/>
<dbReference type="VEuPathDB" id="TriTrypDB:LdBPK_364210.1"/>
<gene>
    <name evidence="4" type="ORF">CGC21_14385</name>
    <name evidence="3" type="ORF">LDBPK_364210</name>
    <name evidence="2" type="ORF">LdCL_360049200</name>
</gene>
<dbReference type="Proteomes" id="UP000008980">
    <property type="component" value="Chromosome 36"/>
</dbReference>
<sequence>MDSLPNQLMSRIAEISLSDAQIQSYGRWLAAAMGAYYVVSAWQKDTPTDVQAAITGHMVQGYDRSTITTRLEQRHTRQLLQQIIGLNELRQQLRSETDKEAKLRGWQRVFRLTLISIAATTYTHSLTISLLSIKNMVRVLVFLLSRRESAALSKSRSGPISTLRAWWTGGRRACLTGIMMESMMAKMAEQVSQQASPFVNAELEEEVMTEEVRQLPVPPPPLDGRTAFAQAQQQQESLEAAHGESLSQVEQAFSVRAVLEVAVPRIVVCAAAAVDSAIAARPAHLFSVSGIVHSADLCSLLRDIALGMERRACVSEWVRRPHPSLVPMSRARSGASTSPLASVPKHLETSKGRLQPDEDEELLDEPDQSATSSEDIIEFPHGSTTLLRPDGRPVRRRAGDRSEDKIIGGLLDRRLAAEEEALQEEAIRRDHLLKRQMAGFFTELSHSASFGELCITYAAELLAAQFKEACDIKRVKTYDAATDTAKMAMVIAALDSCRLAALEEECEVKSYMRLFCEETIRSTCAR</sequence>
<dbReference type="RefSeq" id="XP_003865535.1">
    <property type="nucleotide sequence ID" value="XM_003865487.1"/>
</dbReference>